<name>A0ABP8PUA0_9ACTN</name>
<evidence type="ECO:0000313" key="1">
    <source>
        <dbReference type="EMBL" id="GAA4492024.1"/>
    </source>
</evidence>
<comment type="caution">
    <text evidence="1">The sequence shown here is derived from an EMBL/GenBank/DDBJ whole genome shotgun (WGS) entry which is preliminary data.</text>
</comment>
<protein>
    <recommendedName>
        <fullName evidence="3">DUF559 domain-containing protein</fullName>
    </recommendedName>
</protein>
<accession>A0ABP8PUA0</accession>
<keyword evidence="2" id="KW-1185">Reference proteome</keyword>
<proteinExistence type="predicted"/>
<dbReference type="RefSeq" id="WP_345462532.1">
    <property type="nucleotide sequence ID" value="NZ_BAABHF010000017.1"/>
</dbReference>
<dbReference type="EMBL" id="BAABHF010000017">
    <property type="protein sequence ID" value="GAA4492024.1"/>
    <property type="molecule type" value="Genomic_DNA"/>
</dbReference>
<dbReference type="Proteomes" id="UP001500503">
    <property type="component" value="Unassembled WGS sequence"/>
</dbReference>
<evidence type="ECO:0008006" key="3">
    <source>
        <dbReference type="Google" id="ProtNLM"/>
    </source>
</evidence>
<sequence length="263" mass="29002">MTHDGQPTLIQRIIAALLYAGPGSVLTGSAALWRHGVAGRYDLEHIDVLVPHERRRSSVGYVRITRSRRMPSLTGEGLPCAPVHRAVADACRGLDRIDAVRAIVAAAVQQRKCSLRLIVAEVADGPMKNSALLREVVGEVVAGVRSVAEGQGRSVLRKARLPEAQWNADLYTEAGEWLGRPDAWWADAGVALEIDSREWHLDPASWERTMERHALMTRRGILVVHASPNLIRHRPEEFITRVRDALKAGRTRGPVSVRAQKAV</sequence>
<reference evidence="2" key="1">
    <citation type="journal article" date="2019" name="Int. J. Syst. Evol. Microbiol.">
        <title>The Global Catalogue of Microorganisms (GCM) 10K type strain sequencing project: providing services to taxonomists for standard genome sequencing and annotation.</title>
        <authorList>
            <consortium name="The Broad Institute Genomics Platform"/>
            <consortium name="The Broad Institute Genome Sequencing Center for Infectious Disease"/>
            <person name="Wu L."/>
            <person name="Ma J."/>
        </authorList>
    </citation>
    <scope>NUCLEOTIDE SEQUENCE [LARGE SCALE GENOMIC DNA]</scope>
    <source>
        <strain evidence="2">JCM 17933</strain>
    </source>
</reference>
<organism evidence="1 2">
    <name type="scientific">Actinoallomurus oryzae</name>
    <dbReference type="NCBI Taxonomy" id="502180"/>
    <lineage>
        <taxon>Bacteria</taxon>
        <taxon>Bacillati</taxon>
        <taxon>Actinomycetota</taxon>
        <taxon>Actinomycetes</taxon>
        <taxon>Streptosporangiales</taxon>
        <taxon>Thermomonosporaceae</taxon>
        <taxon>Actinoallomurus</taxon>
    </lineage>
</organism>
<gene>
    <name evidence="1" type="ORF">GCM10023191_027080</name>
</gene>
<evidence type="ECO:0000313" key="2">
    <source>
        <dbReference type="Proteomes" id="UP001500503"/>
    </source>
</evidence>